<sequence>MLRCPEHLQVTDEVWNAWPDHVKASIYTGLGSSQPNPTLMVLDPALTGSGLRHPHNTYCDGPTSPHPYGSSTTTVSRSRHRTLEDNGGKKDMIGGGAGIITILLSTQIVLVKWSEFKRPWSLPQQFLSIHLSTKITLEKTSVDNGLYDEDAEDILKPSRELSDAGKEQILMVKFRYVCNVPEGKPWPSPDEECTNEKTGKRYLLPKFNTNVNDGHNCAIFDKVAGLVWTDLQKAQRLLLAQDTFMDKHGVDPPPLVYAEHMSNEGPGPEDNTDTTRKVWMKVMAEKVDMADTTDLKGVTFLEVMKCPWRTEEASLTAKQKKRFQTIHVCGTDRKSLWIPLDTPFNFGIDMDWFDVAKESCEHGHLLTNWGQWVDPEGFGSRKHAGLSGTTRNHNEQDIEQRMNGEDSQPGT</sequence>
<protein>
    <submittedName>
        <fullName evidence="2">Uncharacterized protein</fullName>
    </submittedName>
</protein>
<proteinExistence type="predicted"/>
<feature type="region of interest" description="Disordered" evidence="1">
    <location>
        <begin position="59"/>
        <end position="89"/>
    </location>
</feature>
<dbReference type="EMBL" id="KN819418">
    <property type="protein sequence ID" value="KIJ10081.1"/>
    <property type="molecule type" value="Genomic_DNA"/>
</dbReference>
<feature type="region of interest" description="Disordered" evidence="1">
    <location>
        <begin position="380"/>
        <end position="411"/>
    </location>
</feature>
<reference evidence="2 3" key="1">
    <citation type="submission" date="2014-06" db="EMBL/GenBank/DDBJ databases">
        <authorList>
            <consortium name="DOE Joint Genome Institute"/>
            <person name="Kuo A."/>
            <person name="Kohler A."/>
            <person name="Nagy L.G."/>
            <person name="Floudas D."/>
            <person name="Copeland A."/>
            <person name="Barry K.W."/>
            <person name="Cichocki N."/>
            <person name="Veneault-Fourrey C."/>
            <person name="LaButti K."/>
            <person name="Lindquist E.A."/>
            <person name="Lipzen A."/>
            <person name="Lundell T."/>
            <person name="Morin E."/>
            <person name="Murat C."/>
            <person name="Sun H."/>
            <person name="Tunlid A."/>
            <person name="Henrissat B."/>
            <person name="Grigoriev I.V."/>
            <person name="Hibbett D.S."/>
            <person name="Martin F."/>
            <person name="Nordberg H.P."/>
            <person name="Cantor M.N."/>
            <person name="Hua S.X."/>
        </authorList>
    </citation>
    <scope>NUCLEOTIDE SEQUENCE [LARGE SCALE GENOMIC DNA]</scope>
    <source>
        <strain evidence="2 3">ATCC 200175</strain>
    </source>
</reference>
<dbReference type="OrthoDB" id="3269314at2759"/>
<name>A0A0C9TSB8_PAXIN</name>
<gene>
    <name evidence="2" type="ORF">PAXINDRAFT_157709</name>
</gene>
<evidence type="ECO:0000313" key="3">
    <source>
        <dbReference type="Proteomes" id="UP000053647"/>
    </source>
</evidence>
<accession>A0A0C9TSB8</accession>
<dbReference type="HOGENOM" id="CLU_669210_0_0_1"/>
<keyword evidence="3" id="KW-1185">Reference proteome</keyword>
<evidence type="ECO:0000313" key="2">
    <source>
        <dbReference type="EMBL" id="KIJ10081.1"/>
    </source>
</evidence>
<feature type="compositionally biased region" description="Basic and acidic residues" evidence="1">
    <location>
        <begin position="392"/>
        <end position="404"/>
    </location>
</feature>
<organism evidence="2 3">
    <name type="scientific">Paxillus involutus ATCC 200175</name>
    <dbReference type="NCBI Taxonomy" id="664439"/>
    <lineage>
        <taxon>Eukaryota</taxon>
        <taxon>Fungi</taxon>
        <taxon>Dikarya</taxon>
        <taxon>Basidiomycota</taxon>
        <taxon>Agaricomycotina</taxon>
        <taxon>Agaricomycetes</taxon>
        <taxon>Agaricomycetidae</taxon>
        <taxon>Boletales</taxon>
        <taxon>Paxilineae</taxon>
        <taxon>Paxillaceae</taxon>
        <taxon>Paxillus</taxon>
    </lineage>
</organism>
<dbReference type="Proteomes" id="UP000053647">
    <property type="component" value="Unassembled WGS sequence"/>
</dbReference>
<reference evidence="3" key="2">
    <citation type="submission" date="2015-01" db="EMBL/GenBank/DDBJ databases">
        <title>Evolutionary Origins and Diversification of the Mycorrhizal Mutualists.</title>
        <authorList>
            <consortium name="DOE Joint Genome Institute"/>
            <consortium name="Mycorrhizal Genomics Consortium"/>
            <person name="Kohler A."/>
            <person name="Kuo A."/>
            <person name="Nagy L.G."/>
            <person name="Floudas D."/>
            <person name="Copeland A."/>
            <person name="Barry K.W."/>
            <person name="Cichocki N."/>
            <person name="Veneault-Fourrey C."/>
            <person name="LaButti K."/>
            <person name="Lindquist E.A."/>
            <person name="Lipzen A."/>
            <person name="Lundell T."/>
            <person name="Morin E."/>
            <person name="Murat C."/>
            <person name="Riley R."/>
            <person name="Ohm R."/>
            <person name="Sun H."/>
            <person name="Tunlid A."/>
            <person name="Henrissat B."/>
            <person name="Grigoriev I.V."/>
            <person name="Hibbett D.S."/>
            <person name="Martin F."/>
        </authorList>
    </citation>
    <scope>NUCLEOTIDE SEQUENCE [LARGE SCALE GENOMIC DNA]</scope>
    <source>
        <strain evidence="3">ATCC 200175</strain>
    </source>
</reference>
<evidence type="ECO:0000256" key="1">
    <source>
        <dbReference type="SAM" id="MobiDB-lite"/>
    </source>
</evidence>
<dbReference type="AlphaFoldDB" id="A0A0C9TSB8"/>